<keyword evidence="2" id="KW-1185">Reference proteome</keyword>
<reference evidence="1 2" key="2">
    <citation type="journal article" date="2019" name="G3 (Bethesda)">
        <title>Hybrid Assembly of the Genome of the Entomopathogenic Nematode Steinernema carpocapsae Identifies the X-Chromosome.</title>
        <authorList>
            <person name="Serra L."/>
            <person name="Macchietto M."/>
            <person name="Macias-Munoz A."/>
            <person name="McGill C.J."/>
            <person name="Rodriguez I.M."/>
            <person name="Rodriguez B."/>
            <person name="Murad R."/>
            <person name="Mortazavi A."/>
        </authorList>
    </citation>
    <scope>NUCLEOTIDE SEQUENCE [LARGE SCALE GENOMIC DNA]</scope>
    <source>
        <strain evidence="1 2">ALL</strain>
    </source>
</reference>
<accession>A0A4U8V828</accession>
<evidence type="ECO:0000313" key="2">
    <source>
        <dbReference type="Proteomes" id="UP000298663"/>
    </source>
</evidence>
<gene>
    <name evidence="1" type="ORF">L596_006320</name>
</gene>
<dbReference type="Proteomes" id="UP000298663">
    <property type="component" value="Chromosome X"/>
</dbReference>
<organism evidence="1 2">
    <name type="scientific">Steinernema carpocapsae</name>
    <name type="common">Entomopathogenic nematode</name>
    <dbReference type="NCBI Taxonomy" id="34508"/>
    <lineage>
        <taxon>Eukaryota</taxon>
        <taxon>Metazoa</taxon>
        <taxon>Ecdysozoa</taxon>
        <taxon>Nematoda</taxon>
        <taxon>Chromadorea</taxon>
        <taxon>Rhabditida</taxon>
        <taxon>Tylenchina</taxon>
        <taxon>Panagrolaimomorpha</taxon>
        <taxon>Strongyloidoidea</taxon>
        <taxon>Steinernematidae</taxon>
        <taxon>Steinernema</taxon>
    </lineage>
</organism>
<evidence type="ECO:0000313" key="1">
    <source>
        <dbReference type="EMBL" id="TMS39857.1"/>
    </source>
</evidence>
<name>A0A4U8V828_STECR</name>
<proteinExistence type="predicted"/>
<protein>
    <submittedName>
        <fullName evidence="1">Uncharacterized protein</fullName>
    </submittedName>
</protein>
<dbReference type="AlphaFoldDB" id="A0A4U8V828"/>
<dbReference type="Gene3D" id="1.20.120.1100">
    <property type="match status" value="2"/>
</dbReference>
<sequence>MLLVTSVPTLGERPALKVPFTVNISLLPAEVKEFVPRDYHKFFFSLTSDQRTEFHAVAKAQNQFASEEEAEQSLKLAVPPYGLLGDLIHYYFVDMKALLPWNADSELPGTEDSDNIQVLMSLSNSSVVYDTTLRNVPVAFEDLIAELEVRSPVIERRITSALAAMDPDAVSFYKKAFGKIMQSRYHSVPGVHLVEEMAASMKSSFLQLPERAKEDLRNYFPQLTVHIGRRGLKKAVLETVDLM</sequence>
<dbReference type="EMBL" id="CM016762">
    <property type="protein sequence ID" value="TMS39857.1"/>
    <property type="molecule type" value="Genomic_DNA"/>
</dbReference>
<reference evidence="1 2" key="1">
    <citation type="journal article" date="2015" name="Genome Biol.">
        <title>Comparative genomics of Steinernema reveals deeply conserved gene regulatory networks.</title>
        <authorList>
            <person name="Dillman A.R."/>
            <person name="Macchietto M."/>
            <person name="Porter C.F."/>
            <person name="Rogers A."/>
            <person name="Williams B."/>
            <person name="Antoshechkin I."/>
            <person name="Lee M.M."/>
            <person name="Goodwin Z."/>
            <person name="Lu X."/>
            <person name="Lewis E.E."/>
            <person name="Goodrich-Blair H."/>
            <person name="Stock S.P."/>
            <person name="Adams B.J."/>
            <person name="Sternberg P.W."/>
            <person name="Mortazavi A."/>
        </authorList>
    </citation>
    <scope>NUCLEOTIDE SEQUENCE [LARGE SCALE GENOMIC DNA]</scope>
    <source>
        <strain evidence="1 2">ALL</strain>
    </source>
</reference>